<organism evidence="1 2">
    <name type="scientific">Arctium lappa</name>
    <name type="common">Greater burdock</name>
    <name type="synonym">Lappa major</name>
    <dbReference type="NCBI Taxonomy" id="4217"/>
    <lineage>
        <taxon>Eukaryota</taxon>
        <taxon>Viridiplantae</taxon>
        <taxon>Streptophyta</taxon>
        <taxon>Embryophyta</taxon>
        <taxon>Tracheophyta</taxon>
        <taxon>Spermatophyta</taxon>
        <taxon>Magnoliopsida</taxon>
        <taxon>eudicotyledons</taxon>
        <taxon>Gunneridae</taxon>
        <taxon>Pentapetalae</taxon>
        <taxon>asterids</taxon>
        <taxon>campanulids</taxon>
        <taxon>Asterales</taxon>
        <taxon>Asteraceae</taxon>
        <taxon>Carduoideae</taxon>
        <taxon>Cardueae</taxon>
        <taxon>Arctiinae</taxon>
        <taxon>Arctium</taxon>
    </lineage>
</organism>
<dbReference type="EMBL" id="CM042052">
    <property type="protein sequence ID" value="KAI3718241.1"/>
    <property type="molecule type" value="Genomic_DNA"/>
</dbReference>
<proteinExistence type="predicted"/>
<dbReference type="Proteomes" id="UP001055879">
    <property type="component" value="Linkage Group LG06"/>
</dbReference>
<name>A0ACB9B902_ARCLA</name>
<comment type="caution">
    <text evidence="1">The sequence shown here is derived from an EMBL/GenBank/DDBJ whole genome shotgun (WGS) entry which is preliminary data.</text>
</comment>
<evidence type="ECO:0000313" key="2">
    <source>
        <dbReference type="Proteomes" id="UP001055879"/>
    </source>
</evidence>
<gene>
    <name evidence="1" type="ORF">L6452_19103</name>
</gene>
<sequence length="108" mass="12284">MFSTPTTTTVPPRPPLAEELDLHLHMHQVKELGGQKFQYGLNELDAQMVRSFSWSYTPNVPQQSGPLGDCRPWEFKLISDLVDRNVPSCSADIGSDCMSWRHHMEDVI</sequence>
<accession>A0ACB9B902</accession>
<evidence type="ECO:0000313" key="1">
    <source>
        <dbReference type="EMBL" id="KAI3718241.1"/>
    </source>
</evidence>
<reference evidence="1 2" key="2">
    <citation type="journal article" date="2022" name="Mol. Ecol. Resour.">
        <title>The genomes of chicory, endive, great burdock and yacon provide insights into Asteraceae paleo-polyploidization history and plant inulin production.</title>
        <authorList>
            <person name="Fan W."/>
            <person name="Wang S."/>
            <person name="Wang H."/>
            <person name="Wang A."/>
            <person name="Jiang F."/>
            <person name="Liu H."/>
            <person name="Zhao H."/>
            <person name="Xu D."/>
            <person name="Zhang Y."/>
        </authorList>
    </citation>
    <scope>NUCLEOTIDE SEQUENCE [LARGE SCALE GENOMIC DNA]</scope>
    <source>
        <strain evidence="2">cv. Niubang</strain>
    </source>
</reference>
<reference evidence="2" key="1">
    <citation type="journal article" date="2022" name="Mol. Ecol. Resour.">
        <title>The genomes of chicory, endive, great burdock and yacon provide insights into Asteraceae palaeo-polyploidization history and plant inulin production.</title>
        <authorList>
            <person name="Fan W."/>
            <person name="Wang S."/>
            <person name="Wang H."/>
            <person name="Wang A."/>
            <person name="Jiang F."/>
            <person name="Liu H."/>
            <person name="Zhao H."/>
            <person name="Xu D."/>
            <person name="Zhang Y."/>
        </authorList>
    </citation>
    <scope>NUCLEOTIDE SEQUENCE [LARGE SCALE GENOMIC DNA]</scope>
    <source>
        <strain evidence="2">cv. Niubang</strain>
    </source>
</reference>
<protein>
    <submittedName>
        <fullName evidence="1">Uncharacterized protein</fullName>
    </submittedName>
</protein>
<keyword evidence="2" id="KW-1185">Reference proteome</keyword>